<accession>A0A6P2C4H0</accession>
<proteinExistence type="predicted"/>
<evidence type="ECO:0000313" key="2">
    <source>
        <dbReference type="Proteomes" id="UP000460272"/>
    </source>
</evidence>
<dbReference type="Proteomes" id="UP000460272">
    <property type="component" value="Unassembled WGS sequence"/>
</dbReference>
<name>A0A6P2C4H0_9ACTN</name>
<reference evidence="1 2" key="1">
    <citation type="submission" date="2018-11" db="EMBL/GenBank/DDBJ databases">
        <title>Trebonia kvetii gen.nov., sp.nov., a novel acidophilic actinobacterium, and proposal of the new actinobacterial family Treboniaceae fam. nov.</title>
        <authorList>
            <person name="Rapoport D."/>
            <person name="Sagova-Mareckova M."/>
            <person name="Sedlacek I."/>
            <person name="Provaznik J."/>
            <person name="Kralova S."/>
            <person name="Pavlinic D."/>
            <person name="Benes V."/>
            <person name="Kopecky J."/>
        </authorList>
    </citation>
    <scope>NUCLEOTIDE SEQUENCE [LARGE SCALE GENOMIC DNA]</scope>
    <source>
        <strain evidence="1 2">15Tr583</strain>
    </source>
</reference>
<dbReference type="OrthoDB" id="9982695at2"/>
<dbReference type="EMBL" id="RPFW01000001">
    <property type="protein sequence ID" value="TVZ06274.1"/>
    <property type="molecule type" value="Genomic_DNA"/>
</dbReference>
<dbReference type="RefSeq" id="WP_145851028.1">
    <property type="nucleotide sequence ID" value="NZ_RPFW01000001.1"/>
</dbReference>
<evidence type="ECO:0000313" key="1">
    <source>
        <dbReference type="EMBL" id="TVZ06274.1"/>
    </source>
</evidence>
<gene>
    <name evidence="1" type="ORF">EAS64_02220</name>
</gene>
<sequence>MDPVDRVRQASRRLAEPVDSVAQTVARRATELVVDSLDINALLGQIDVNKLLAQVDVDRLLDKVDLNRVLDRVDVERIISRVDMDALLSRVDVNAIADRIDISALLDKTELSAILTRSSSTVFSEGVDLVRSQAVGLDNFIARWVDRMLGRGTKRPPAPRGPRLLVSVQAGR</sequence>
<organism evidence="1 2">
    <name type="scientific">Trebonia kvetii</name>
    <dbReference type="NCBI Taxonomy" id="2480626"/>
    <lineage>
        <taxon>Bacteria</taxon>
        <taxon>Bacillati</taxon>
        <taxon>Actinomycetota</taxon>
        <taxon>Actinomycetes</taxon>
        <taxon>Streptosporangiales</taxon>
        <taxon>Treboniaceae</taxon>
        <taxon>Trebonia</taxon>
    </lineage>
</organism>
<keyword evidence="2" id="KW-1185">Reference proteome</keyword>
<comment type="caution">
    <text evidence="1">The sequence shown here is derived from an EMBL/GenBank/DDBJ whole genome shotgun (WGS) entry which is preliminary data.</text>
</comment>
<protein>
    <submittedName>
        <fullName evidence="1">Uncharacterized protein</fullName>
    </submittedName>
</protein>
<dbReference type="AlphaFoldDB" id="A0A6P2C4H0"/>